<dbReference type="RefSeq" id="WP_127805281.1">
    <property type="nucleotide sequence ID" value="NZ_SACY01000005.1"/>
</dbReference>
<proteinExistence type="predicted"/>
<dbReference type="Proteomes" id="UP000282832">
    <property type="component" value="Unassembled WGS sequence"/>
</dbReference>
<name>A0A437PN54_9BACT</name>
<comment type="caution">
    <text evidence="1">The sequence shown here is derived from an EMBL/GenBank/DDBJ whole genome shotgun (WGS) entry which is preliminary data.</text>
</comment>
<protein>
    <submittedName>
        <fullName evidence="1">Uncharacterized protein</fullName>
    </submittedName>
</protein>
<keyword evidence="2" id="KW-1185">Reference proteome</keyword>
<accession>A0A437PN54</accession>
<dbReference type="AlphaFoldDB" id="A0A437PN54"/>
<gene>
    <name evidence="1" type="ORF">EOJ36_10910</name>
</gene>
<evidence type="ECO:0000313" key="2">
    <source>
        <dbReference type="Proteomes" id="UP000282832"/>
    </source>
</evidence>
<dbReference type="EMBL" id="SACY01000005">
    <property type="protein sequence ID" value="RVU23579.1"/>
    <property type="molecule type" value="Genomic_DNA"/>
</dbReference>
<dbReference type="OrthoDB" id="1454369at2"/>
<evidence type="ECO:0000313" key="1">
    <source>
        <dbReference type="EMBL" id="RVU23579.1"/>
    </source>
</evidence>
<reference evidence="1 2" key="1">
    <citation type="submission" date="2019-01" db="EMBL/GenBank/DDBJ databases">
        <authorList>
            <person name="Chen W.-M."/>
        </authorList>
    </citation>
    <scope>NUCLEOTIDE SEQUENCE [LARGE SCALE GENOMIC DNA]</scope>
    <source>
        <strain evidence="1 2">FSY-15</strain>
    </source>
</reference>
<organism evidence="1 2">
    <name type="scientific">Sandaracinomonas limnophila</name>
    <dbReference type="NCBI Taxonomy" id="1862386"/>
    <lineage>
        <taxon>Bacteria</taxon>
        <taxon>Pseudomonadati</taxon>
        <taxon>Bacteroidota</taxon>
        <taxon>Cytophagia</taxon>
        <taxon>Cytophagales</taxon>
        <taxon>Flectobacillaceae</taxon>
        <taxon>Sandaracinomonas</taxon>
    </lineage>
</organism>
<sequence>MEVHHPHHIPKKLKEYLTEFLMLFAAVTLGFFAENLREHYVEKEREEKFIQIVHEDLLNDINSIRTIKEIFDLKIKREDTLISLLSNFNPNQTNDLYFLARSNSIREFFHHSKNGFQQLKNAGGLRLIEDISVIKKIQAYENMVEDTEELQSLTENLLMNYREKMSSIFNGVVFAQMINAKSTKGVEDRFLRPTGNPELLQNNKILMNEFLIKALYVHNNNLSLIKRLKQLQKNAIELDEMLKEKYHF</sequence>